<dbReference type="AlphaFoldDB" id="B4S8N4"/>
<comment type="subcellular location">
    <subcellularLocation>
        <location evidence="1">Cell envelope</location>
    </subcellularLocation>
</comment>
<feature type="domain" description="Multidrug resistance protein MdtA-like beta-barrel" evidence="6">
    <location>
        <begin position="218"/>
        <end position="300"/>
    </location>
</feature>
<accession>B4S8N4</accession>
<dbReference type="Gene3D" id="2.40.420.20">
    <property type="match status" value="1"/>
</dbReference>
<evidence type="ECO:0000259" key="6">
    <source>
        <dbReference type="Pfam" id="PF25944"/>
    </source>
</evidence>
<dbReference type="PANTHER" id="PTHR30158">
    <property type="entry name" value="ACRA/E-RELATED COMPONENT OF DRUG EFFLUX TRANSPORTER"/>
    <property type="match status" value="1"/>
</dbReference>
<evidence type="ECO:0000259" key="4">
    <source>
        <dbReference type="Pfam" id="PF25876"/>
    </source>
</evidence>
<gene>
    <name evidence="8" type="ordered locus">Paes_1400</name>
</gene>
<dbReference type="InterPro" id="IPR058626">
    <property type="entry name" value="MdtA-like_b-barrel"/>
</dbReference>
<dbReference type="HOGENOM" id="CLU_018816_2_1_10"/>
<comment type="similarity">
    <text evidence="2">Belongs to the membrane fusion protein (MFP) (TC 8.A.1) family.</text>
</comment>
<dbReference type="GO" id="GO:0022857">
    <property type="term" value="F:transmembrane transporter activity"/>
    <property type="evidence" value="ECO:0007669"/>
    <property type="project" value="InterPro"/>
</dbReference>
<dbReference type="InterPro" id="IPR058624">
    <property type="entry name" value="MdtA-like_HH"/>
</dbReference>
<dbReference type="InterPro" id="IPR058627">
    <property type="entry name" value="MdtA-like_C"/>
</dbReference>
<proteinExistence type="inferred from homology"/>
<feature type="domain" description="Multidrug resistance protein MdtA-like barrel-sandwich hybrid" evidence="5">
    <location>
        <begin position="67"/>
        <end position="207"/>
    </location>
</feature>
<evidence type="ECO:0000313" key="8">
    <source>
        <dbReference type="EMBL" id="ACF46421.1"/>
    </source>
</evidence>
<dbReference type="InterPro" id="IPR058625">
    <property type="entry name" value="MdtA-like_BSH"/>
</dbReference>
<dbReference type="STRING" id="290512.Paes_1400"/>
<evidence type="ECO:0000259" key="7">
    <source>
        <dbReference type="Pfam" id="PF25967"/>
    </source>
</evidence>
<sequence>MTNIRKRLSSFCLGSTILLLSLSGCEGQNARQAANQQQPPSLPVMNVMRSSVSVNQEYAALIEGVTTVEIRPQVEGVLKEIAVDEGAYVNKGDLLFTIDDRIYRQELQTAVAAKKSAEAALAIAALDVEKLKPLVRNNVVSEVQLQEARAHLRAAKAALDQAAAKEQIARINLEYSSITAPVNGYIGAIAFRTGSLVSRNQSDKLTTLSDVHQVRAYFSMSEVDFVRFRQRYPGGSIEEPLSAVPPVHLLLADGTTFGNEGRLDAINGQFDRTTASVTLRATFPNPDGLLRSGNTGKVVIGYTYDDIILVPQSATSDLQDRIFVSKVNEGNAVARTPVTVIGRSGNDYIVSGGLEDGDMIILSGFSRLPDGTVISPLQKAGEESALPEEELKINEKEGV</sequence>
<dbReference type="GO" id="GO:0030313">
    <property type="term" value="C:cell envelope"/>
    <property type="evidence" value="ECO:0007669"/>
    <property type="project" value="UniProtKB-SubCell"/>
</dbReference>
<keyword evidence="9" id="KW-1185">Reference proteome</keyword>
<evidence type="ECO:0000313" key="9">
    <source>
        <dbReference type="Proteomes" id="UP000002725"/>
    </source>
</evidence>
<dbReference type="Proteomes" id="UP000002725">
    <property type="component" value="Chromosome"/>
</dbReference>
<feature type="region of interest" description="Disordered" evidence="3">
    <location>
        <begin position="380"/>
        <end position="399"/>
    </location>
</feature>
<dbReference type="SUPFAM" id="SSF111369">
    <property type="entry name" value="HlyD-like secretion proteins"/>
    <property type="match status" value="1"/>
</dbReference>
<dbReference type="Pfam" id="PF25876">
    <property type="entry name" value="HH_MFP_RND"/>
    <property type="match status" value="1"/>
</dbReference>
<dbReference type="KEGG" id="paa:Paes_1400"/>
<dbReference type="GO" id="GO:0046677">
    <property type="term" value="P:response to antibiotic"/>
    <property type="evidence" value="ECO:0007669"/>
    <property type="project" value="TreeGrafter"/>
</dbReference>
<feature type="domain" description="Multidrug resistance protein MdtA-like alpha-helical hairpin" evidence="4">
    <location>
        <begin position="107"/>
        <end position="176"/>
    </location>
</feature>
<dbReference type="Pfam" id="PF25917">
    <property type="entry name" value="BSH_RND"/>
    <property type="match status" value="1"/>
</dbReference>
<feature type="domain" description="Multidrug resistance protein MdtA-like C-terminal permuted SH3" evidence="7">
    <location>
        <begin position="307"/>
        <end position="366"/>
    </location>
</feature>
<dbReference type="InterPro" id="IPR006143">
    <property type="entry name" value="RND_pump_MFP"/>
</dbReference>
<dbReference type="PROSITE" id="PS51257">
    <property type="entry name" value="PROKAR_LIPOPROTEIN"/>
    <property type="match status" value="1"/>
</dbReference>
<evidence type="ECO:0000256" key="2">
    <source>
        <dbReference type="ARBA" id="ARBA00009477"/>
    </source>
</evidence>
<evidence type="ECO:0000256" key="1">
    <source>
        <dbReference type="ARBA" id="ARBA00004196"/>
    </source>
</evidence>
<dbReference type="Gene3D" id="2.40.50.100">
    <property type="match status" value="1"/>
</dbReference>
<dbReference type="Pfam" id="PF25967">
    <property type="entry name" value="RND-MFP_C"/>
    <property type="match status" value="1"/>
</dbReference>
<evidence type="ECO:0000256" key="3">
    <source>
        <dbReference type="SAM" id="MobiDB-lite"/>
    </source>
</evidence>
<reference evidence="8" key="1">
    <citation type="submission" date="2008-06" db="EMBL/GenBank/DDBJ databases">
        <title>Complete sequence of chromosome of Prosthecochloris aestuarii DSM 271.</title>
        <authorList>
            <consortium name="US DOE Joint Genome Institute"/>
            <person name="Lucas S."/>
            <person name="Copeland A."/>
            <person name="Lapidus A."/>
            <person name="Glavina del Rio T."/>
            <person name="Dalin E."/>
            <person name="Tice H."/>
            <person name="Bruce D."/>
            <person name="Goodwin L."/>
            <person name="Pitluck S."/>
            <person name="Schmutz J."/>
            <person name="Larimer F."/>
            <person name="Land M."/>
            <person name="Hauser L."/>
            <person name="Kyrpides N."/>
            <person name="Anderson I."/>
            <person name="Liu Z."/>
            <person name="Li T."/>
            <person name="Zhao F."/>
            <person name="Overmann J."/>
            <person name="Bryant D.A."/>
            <person name="Richardson P."/>
        </authorList>
    </citation>
    <scope>NUCLEOTIDE SEQUENCE [LARGE SCALE GENOMIC DNA]</scope>
    <source>
        <strain evidence="8">DSM 271</strain>
    </source>
</reference>
<dbReference type="EMBL" id="CP001108">
    <property type="protein sequence ID" value="ACF46421.1"/>
    <property type="molecule type" value="Genomic_DNA"/>
</dbReference>
<evidence type="ECO:0000259" key="5">
    <source>
        <dbReference type="Pfam" id="PF25917"/>
    </source>
</evidence>
<feature type="compositionally biased region" description="Basic and acidic residues" evidence="3">
    <location>
        <begin position="389"/>
        <end position="399"/>
    </location>
</feature>
<name>B4S8N4_PROA2</name>
<dbReference type="eggNOG" id="COG0845">
    <property type="taxonomic scope" value="Bacteria"/>
</dbReference>
<dbReference type="PANTHER" id="PTHR30158:SF23">
    <property type="entry name" value="MULTIDRUG RESISTANCE PROTEIN MEXA"/>
    <property type="match status" value="1"/>
</dbReference>
<dbReference type="Gene3D" id="2.40.30.170">
    <property type="match status" value="1"/>
</dbReference>
<dbReference type="NCBIfam" id="TIGR01730">
    <property type="entry name" value="RND_mfp"/>
    <property type="match status" value="1"/>
</dbReference>
<dbReference type="RefSeq" id="WP_012505955.1">
    <property type="nucleotide sequence ID" value="NC_011059.1"/>
</dbReference>
<protein>
    <submittedName>
        <fullName evidence="8">Efflux transporter, RND family, MFP subunit</fullName>
    </submittedName>
</protein>
<dbReference type="GO" id="GO:0005886">
    <property type="term" value="C:plasma membrane"/>
    <property type="evidence" value="ECO:0007669"/>
    <property type="project" value="TreeGrafter"/>
</dbReference>
<dbReference type="Gene3D" id="1.10.287.470">
    <property type="entry name" value="Helix hairpin bin"/>
    <property type="match status" value="1"/>
</dbReference>
<organism evidence="8 9">
    <name type="scientific">Prosthecochloris aestuarii (strain DSM 271 / SK 413)</name>
    <dbReference type="NCBI Taxonomy" id="290512"/>
    <lineage>
        <taxon>Bacteria</taxon>
        <taxon>Pseudomonadati</taxon>
        <taxon>Chlorobiota</taxon>
        <taxon>Chlorobiia</taxon>
        <taxon>Chlorobiales</taxon>
        <taxon>Chlorobiaceae</taxon>
        <taxon>Prosthecochloris</taxon>
    </lineage>
</organism>
<dbReference type="Pfam" id="PF25944">
    <property type="entry name" value="Beta-barrel_RND"/>
    <property type="match status" value="1"/>
</dbReference>